<name>A0A844G2L9_9BACT</name>
<evidence type="ECO:0000259" key="11">
    <source>
        <dbReference type="Pfam" id="PF02782"/>
    </source>
</evidence>
<dbReference type="PANTHER" id="PTHR43095">
    <property type="entry name" value="SUGAR KINASE"/>
    <property type="match status" value="1"/>
</dbReference>
<keyword evidence="6 9" id="KW-0067">ATP-binding</keyword>
<dbReference type="InterPro" id="IPR050406">
    <property type="entry name" value="FGGY_Carb_Kinase"/>
</dbReference>
<keyword evidence="2 9" id="KW-0859">Xylose metabolism</keyword>
<dbReference type="InterPro" id="IPR006000">
    <property type="entry name" value="Xylulokinase"/>
</dbReference>
<sequence>MARTDAVLLGIDFGSGGCKVTAIDGSGRLLGEASREYPTYYERPGWSEQEPADWYRAMCGALAQVRASGVDFTQLCAVAFDGSTHNAVLLDGAMRPIRRTIMWTDQRSVEECASLKEKHGERIFEIAYQMPTPTWTLPQLLWLKRHEPEVAAKTKHILFVKDFVRFLVSGVAATDRIEAQGTLFYDMKARAWSRELFALTGFDFAALPELVEPTSRLGSVTPQAAADTGIPAGTPVICGTSDSAVEDYGAGAVEPGDCIVKLATAGNVNVMTASACPYPSTLTYGHVIPGMWYTVSATNAAALCQRWFRDLFGDAEKAEAGVSAGRVFDLMDRRAAVSPAGANGVMFHPYLQGERSPYWDAKLRGSFTGLSIASTRGDFIRALLEGVAFSLLDCYGLIEEMGLPVKRIFLIGGGARSALWSGIVCDVFNLPVAVPSPGDASFGAALLAGTGIGLFPDSRDAVKRCLRIDRELRPDPERAAQYAELFRTYREIHDALAPVYRKRGTASRAR</sequence>
<keyword evidence="4 9" id="KW-0547">Nucleotide-binding</keyword>
<feature type="domain" description="Carbohydrate kinase FGGY N-terminal" evidence="10">
    <location>
        <begin position="8"/>
        <end position="244"/>
    </location>
</feature>
<evidence type="ECO:0000313" key="12">
    <source>
        <dbReference type="EMBL" id="MST97970.1"/>
    </source>
</evidence>
<dbReference type="GO" id="GO:0042732">
    <property type="term" value="P:D-xylose metabolic process"/>
    <property type="evidence" value="ECO:0007669"/>
    <property type="project" value="UniProtKB-KW"/>
</dbReference>
<evidence type="ECO:0000256" key="7">
    <source>
        <dbReference type="ARBA" id="ARBA00023277"/>
    </source>
</evidence>
<dbReference type="NCBIfam" id="TIGR01312">
    <property type="entry name" value="XylB"/>
    <property type="match status" value="1"/>
</dbReference>
<evidence type="ECO:0000256" key="9">
    <source>
        <dbReference type="RuleBase" id="RU364073"/>
    </source>
</evidence>
<proteinExistence type="inferred from homology"/>
<keyword evidence="3 8" id="KW-0808">Transferase</keyword>
<evidence type="ECO:0000259" key="10">
    <source>
        <dbReference type="Pfam" id="PF00370"/>
    </source>
</evidence>
<dbReference type="PROSITE" id="PS00445">
    <property type="entry name" value="FGGY_KINASES_2"/>
    <property type="match status" value="1"/>
</dbReference>
<gene>
    <name evidence="9 12" type="primary">xylB</name>
    <name evidence="12" type="ORF">FYJ85_13065</name>
</gene>
<dbReference type="InterPro" id="IPR018484">
    <property type="entry name" value="FGGY_N"/>
</dbReference>
<reference evidence="12 13" key="1">
    <citation type="submission" date="2019-08" db="EMBL/GenBank/DDBJ databases">
        <title>In-depth cultivation of the pig gut microbiome towards novel bacterial diversity and tailored functional studies.</title>
        <authorList>
            <person name="Wylensek D."/>
            <person name="Hitch T.C.A."/>
            <person name="Clavel T."/>
        </authorList>
    </citation>
    <scope>NUCLEOTIDE SEQUENCE [LARGE SCALE GENOMIC DNA]</scope>
    <source>
        <strain evidence="12 13">BBE-744-WT-12</strain>
    </source>
</reference>
<dbReference type="CDD" id="cd07808">
    <property type="entry name" value="ASKHA_NBD_FGGY_EcXK-like"/>
    <property type="match status" value="1"/>
</dbReference>
<dbReference type="GO" id="GO:0005524">
    <property type="term" value="F:ATP binding"/>
    <property type="evidence" value="ECO:0007669"/>
    <property type="project" value="UniProtKB-KW"/>
</dbReference>
<feature type="domain" description="Carbohydrate kinase FGGY C-terminal" evidence="11">
    <location>
        <begin position="282"/>
        <end position="449"/>
    </location>
</feature>
<keyword evidence="13" id="KW-1185">Reference proteome</keyword>
<dbReference type="PANTHER" id="PTHR43095:SF5">
    <property type="entry name" value="XYLULOSE KINASE"/>
    <property type="match status" value="1"/>
</dbReference>
<dbReference type="Gene3D" id="3.30.420.40">
    <property type="match status" value="2"/>
</dbReference>
<protein>
    <recommendedName>
        <fullName evidence="9">Xylulose kinase</fullName>
        <shortName evidence="9">Xylulokinase</shortName>
        <ecNumber evidence="9">2.7.1.17</ecNumber>
    </recommendedName>
</protein>
<evidence type="ECO:0000313" key="13">
    <source>
        <dbReference type="Proteomes" id="UP000435649"/>
    </source>
</evidence>
<dbReference type="EC" id="2.7.1.17" evidence="9"/>
<dbReference type="RefSeq" id="WP_154419094.1">
    <property type="nucleotide sequence ID" value="NZ_CALXOB010000029.1"/>
</dbReference>
<evidence type="ECO:0000256" key="1">
    <source>
        <dbReference type="ARBA" id="ARBA00009156"/>
    </source>
</evidence>
<evidence type="ECO:0000256" key="3">
    <source>
        <dbReference type="ARBA" id="ARBA00022679"/>
    </source>
</evidence>
<evidence type="ECO:0000256" key="6">
    <source>
        <dbReference type="ARBA" id="ARBA00022840"/>
    </source>
</evidence>
<dbReference type="AlphaFoldDB" id="A0A844G2L9"/>
<dbReference type="InterPro" id="IPR000577">
    <property type="entry name" value="Carb_kinase_FGGY"/>
</dbReference>
<dbReference type="Pfam" id="PF02782">
    <property type="entry name" value="FGGY_C"/>
    <property type="match status" value="1"/>
</dbReference>
<keyword evidence="5 8" id="KW-0418">Kinase</keyword>
<dbReference type="InterPro" id="IPR043129">
    <property type="entry name" value="ATPase_NBD"/>
</dbReference>
<accession>A0A844G2L9</accession>
<dbReference type="InterPro" id="IPR018485">
    <property type="entry name" value="FGGY_C"/>
</dbReference>
<organism evidence="12 13">
    <name type="scientific">Victivallis lenta</name>
    <dbReference type="NCBI Taxonomy" id="2606640"/>
    <lineage>
        <taxon>Bacteria</taxon>
        <taxon>Pseudomonadati</taxon>
        <taxon>Lentisphaerota</taxon>
        <taxon>Lentisphaeria</taxon>
        <taxon>Victivallales</taxon>
        <taxon>Victivallaceae</taxon>
        <taxon>Victivallis</taxon>
    </lineage>
</organism>
<evidence type="ECO:0000256" key="8">
    <source>
        <dbReference type="RuleBase" id="RU003733"/>
    </source>
</evidence>
<evidence type="ECO:0000256" key="4">
    <source>
        <dbReference type="ARBA" id="ARBA00022741"/>
    </source>
</evidence>
<dbReference type="SUPFAM" id="SSF53067">
    <property type="entry name" value="Actin-like ATPase domain"/>
    <property type="match status" value="2"/>
</dbReference>
<comment type="similarity">
    <text evidence="1 8">Belongs to the FGGY kinase family.</text>
</comment>
<dbReference type="EMBL" id="VUNS01000014">
    <property type="protein sequence ID" value="MST97970.1"/>
    <property type="molecule type" value="Genomic_DNA"/>
</dbReference>
<dbReference type="GO" id="GO:0004856">
    <property type="term" value="F:D-xylulokinase activity"/>
    <property type="evidence" value="ECO:0007669"/>
    <property type="project" value="UniProtKB-EC"/>
</dbReference>
<dbReference type="InterPro" id="IPR018483">
    <property type="entry name" value="Carb_kinase_FGGY_CS"/>
</dbReference>
<dbReference type="Pfam" id="PF00370">
    <property type="entry name" value="FGGY_N"/>
    <property type="match status" value="1"/>
</dbReference>
<dbReference type="PIRSF" id="PIRSF000538">
    <property type="entry name" value="GlpK"/>
    <property type="match status" value="1"/>
</dbReference>
<evidence type="ECO:0000256" key="5">
    <source>
        <dbReference type="ARBA" id="ARBA00022777"/>
    </source>
</evidence>
<comment type="catalytic activity">
    <reaction evidence="9">
        <text>D-xylulose + ATP = D-xylulose 5-phosphate + ADP + H(+)</text>
        <dbReference type="Rhea" id="RHEA:10964"/>
        <dbReference type="ChEBI" id="CHEBI:15378"/>
        <dbReference type="ChEBI" id="CHEBI:17140"/>
        <dbReference type="ChEBI" id="CHEBI:30616"/>
        <dbReference type="ChEBI" id="CHEBI:57737"/>
        <dbReference type="ChEBI" id="CHEBI:456216"/>
        <dbReference type="EC" id="2.7.1.17"/>
    </reaction>
</comment>
<evidence type="ECO:0000256" key="2">
    <source>
        <dbReference type="ARBA" id="ARBA00022629"/>
    </source>
</evidence>
<dbReference type="GO" id="GO:0005997">
    <property type="term" value="P:xylulose metabolic process"/>
    <property type="evidence" value="ECO:0007669"/>
    <property type="project" value="InterPro"/>
</dbReference>
<dbReference type="Proteomes" id="UP000435649">
    <property type="component" value="Unassembled WGS sequence"/>
</dbReference>
<comment type="caution">
    <text evidence="12">The sequence shown here is derived from an EMBL/GenBank/DDBJ whole genome shotgun (WGS) entry which is preliminary data.</text>
</comment>
<keyword evidence="7 9" id="KW-0119">Carbohydrate metabolism</keyword>